<sequence length="314" mass="35587">MRIPGGGKRLFIGFVSQLAIFNSVFGIANVPKYVFEGLVADPTTKSAFGHVGIAIGNLVNGVLNSTKVASQTLPAIVDRFTTKLKIVAETIEKIPVGDLEQYGFASPVEAKAAVSTLMEYRGYVFELPQTPVLRVFKNIPVPIPQDFWNPNDKTPEKYSIEKPAQLYPMLEKMAKYFEKAGIEYANYRAVMQWIFAGRYNVTNDTEDLDLDFYDQFVDGVTALNSNARDVLEEYVGVWVQISSRFTLGGGLDSSFYEDQRDLQAYLENRWTELKALMTEFWRASGFISMVRIYEPYVEPPPKEKKKKKKKGKEY</sequence>
<gene>
    <name evidence="1" type="ORF">TWF970_009693</name>
</gene>
<dbReference type="EMBL" id="JAABOJ010000006">
    <property type="protein sequence ID" value="KAF3286143.1"/>
    <property type="molecule type" value="Genomic_DNA"/>
</dbReference>
<evidence type="ECO:0000313" key="1">
    <source>
        <dbReference type="EMBL" id="KAF3286143.1"/>
    </source>
</evidence>
<evidence type="ECO:0000313" key="2">
    <source>
        <dbReference type="Proteomes" id="UP000474640"/>
    </source>
</evidence>
<protein>
    <submittedName>
        <fullName evidence="1">Uncharacterized protein</fullName>
    </submittedName>
</protein>
<accession>A0A7C8VKV2</accession>
<reference evidence="1 2" key="1">
    <citation type="submission" date="2020-01" db="EMBL/GenBank/DDBJ databases">
        <authorList>
            <person name="Palmer J.M."/>
        </authorList>
    </citation>
    <scope>NUCLEOTIDE SEQUENCE [LARGE SCALE GENOMIC DNA]</scope>
    <source>
        <strain evidence="1 2">TWF970</strain>
    </source>
</reference>
<proteinExistence type="predicted"/>
<dbReference type="Proteomes" id="UP000474640">
    <property type="component" value="Unassembled WGS sequence"/>
</dbReference>
<dbReference type="AlphaFoldDB" id="A0A7C8VKV2"/>
<name>A0A7C8VKV2_ORBOL</name>
<dbReference type="OrthoDB" id="5301754at2759"/>
<organism evidence="1 2">
    <name type="scientific">Orbilia oligospora</name>
    <name type="common">Nematode-trapping fungus</name>
    <name type="synonym">Arthrobotrys oligospora</name>
    <dbReference type="NCBI Taxonomy" id="2813651"/>
    <lineage>
        <taxon>Eukaryota</taxon>
        <taxon>Fungi</taxon>
        <taxon>Dikarya</taxon>
        <taxon>Ascomycota</taxon>
        <taxon>Pezizomycotina</taxon>
        <taxon>Orbiliomycetes</taxon>
        <taxon>Orbiliales</taxon>
        <taxon>Orbiliaceae</taxon>
        <taxon>Orbilia</taxon>
    </lineage>
</organism>
<comment type="caution">
    <text evidence="1">The sequence shown here is derived from an EMBL/GenBank/DDBJ whole genome shotgun (WGS) entry which is preliminary data.</text>
</comment>